<dbReference type="Proteomes" id="UP001300261">
    <property type="component" value="Unassembled WGS sequence"/>
</dbReference>
<accession>A0ABT3QVB5</accession>
<keyword evidence="2" id="KW-1185">Reference proteome</keyword>
<reference evidence="1 2" key="1">
    <citation type="journal article" date="2016" name="Int. J. Syst. Evol. Microbiol.">
        <title>Labrenzia salina sp. nov., isolated from the rhizosphere of the halophyte Arthrocnemum macrostachyum.</title>
        <authorList>
            <person name="Camacho M."/>
            <person name="Redondo-Gomez S."/>
            <person name="Rodriguez-Llorente I."/>
            <person name="Rohde M."/>
            <person name="Sproer C."/>
            <person name="Schumann P."/>
            <person name="Klenk H.P."/>
            <person name="Montero-Calasanz M.D.C."/>
        </authorList>
    </citation>
    <scope>NUCLEOTIDE SEQUENCE [LARGE SCALE GENOMIC DNA]</scope>
    <source>
        <strain evidence="1 2">DSM 29163</strain>
    </source>
</reference>
<organism evidence="1 2">
    <name type="scientific">Roseibium salinum</name>
    <dbReference type="NCBI Taxonomy" id="1604349"/>
    <lineage>
        <taxon>Bacteria</taxon>
        <taxon>Pseudomonadati</taxon>
        <taxon>Pseudomonadota</taxon>
        <taxon>Alphaproteobacteria</taxon>
        <taxon>Hyphomicrobiales</taxon>
        <taxon>Stappiaceae</taxon>
        <taxon>Roseibium</taxon>
    </lineage>
</organism>
<proteinExistence type="predicted"/>
<dbReference type="EMBL" id="JAPEVI010000001">
    <property type="protein sequence ID" value="MCX2720868.1"/>
    <property type="molecule type" value="Genomic_DNA"/>
</dbReference>
<evidence type="ECO:0000313" key="2">
    <source>
        <dbReference type="Proteomes" id="UP001300261"/>
    </source>
</evidence>
<comment type="caution">
    <text evidence="1">The sequence shown here is derived from an EMBL/GenBank/DDBJ whole genome shotgun (WGS) entry which is preliminary data.</text>
</comment>
<name>A0ABT3QVB5_9HYPH</name>
<evidence type="ECO:0000313" key="1">
    <source>
        <dbReference type="EMBL" id="MCX2720868.1"/>
    </source>
</evidence>
<gene>
    <name evidence="1" type="ORF">ON753_00370</name>
</gene>
<protein>
    <submittedName>
        <fullName evidence="1">Uncharacterized protein</fullName>
    </submittedName>
</protein>
<sequence>MTFRELNSQYLEPSAQWVMIGGLVCLCQPWVEILHRYGLTITILGLIAFLVTSHIPPEPEAEEEEEEELI</sequence>
<dbReference type="RefSeq" id="WP_265960565.1">
    <property type="nucleotide sequence ID" value="NZ_JAPEVI010000001.1"/>
</dbReference>